<dbReference type="SUPFAM" id="SSF53448">
    <property type="entry name" value="Nucleotide-diphospho-sugar transferases"/>
    <property type="match status" value="1"/>
</dbReference>
<dbReference type="HOGENOM" id="CLU_025996_16_0_0"/>
<dbReference type="eggNOG" id="COG0463">
    <property type="taxonomic scope" value="Bacteria"/>
</dbReference>
<protein>
    <submittedName>
        <fullName evidence="2">Putative glycosly transferase</fullName>
    </submittedName>
</protein>
<comment type="caution">
    <text evidence="2">The sequence shown here is derived from an EMBL/GenBank/DDBJ whole genome shotgun (WGS) entry which is preliminary data.</text>
</comment>
<evidence type="ECO:0000259" key="1">
    <source>
        <dbReference type="Pfam" id="PF00535"/>
    </source>
</evidence>
<dbReference type="InterPro" id="IPR029044">
    <property type="entry name" value="Nucleotide-diphossugar_trans"/>
</dbReference>
<dbReference type="EMBL" id="AATS01000007">
    <property type="protein sequence ID" value="EAU54529.1"/>
    <property type="molecule type" value="Genomic_DNA"/>
</dbReference>
<dbReference type="Pfam" id="PF00535">
    <property type="entry name" value="Glycos_transf_2"/>
    <property type="match status" value="1"/>
</dbReference>
<dbReference type="Gene3D" id="3.90.550.10">
    <property type="entry name" value="Spore Coat Polysaccharide Biosynthesis Protein SpsA, Chain A"/>
    <property type="match status" value="1"/>
</dbReference>
<sequence>MQQQPLVSVGIPSYSRPEGLRRTLECITRQTYRHLEIIVSDNCSPGDATEQVVREFIGKDPRVRYYRQKKNIGAVNNFGYLLEQSAGAYFMWAADDDAWEPEYIHAMLELLEKDESASVAFSFFDVHDTATGNVTDRYNDYLLELPSDDLYTRLKQFLLQPVEHGKANIIYGLMSRETALAAWRSVIGKQSGKIMPWAIDILFVFYLLSRGNLAIERVILTHTSQQPDSVGNQEIDKALSNKLRLYKLLRNYYHGFRKTIRVSEDLDMKQKKQLYQILSGQQKESMQWMVFKPFEKSCYGAYIQLRTRLSRYKRKAGL</sequence>
<dbReference type="RefSeq" id="WP_009849031.1">
    <property type="nucleotide sequence ID" value="NZ_DS022294.1"/>
</dbReference>
<keyword evidence="3" id="KW-1185">Reference proteome</keyword>
<dbReference type="AlphaFoldDB" id="Q0EZ95"/>
<name>Q0EZ95_9PROT</name>
<dbReference type="Proteomes" id="UP000005297">
    <property type="component" value="Unassembled WGS sequence"/>
</dbReference>
<evidence type="ECO:0000313" key="2">
    <source>
        <dbReference type="EMBL" id="EAU54529.1"/>
    </source>
</evidence>
<organism evidence="2 3">
    <name type="scientific">Mariprofundus ferrooxydans PV-1</name>
    <dbReference type="NCBI Taxonomy" id="314345"/>
    <lineage>
        <taxon>Bacteria</taxon>
        <taxon>Pseudomonadati</taxon>
        <taxon>Pseudomonadota</taxon>
        <taxon>Candidatius Mariprofundia</taxon>
        <taxon>Mariprofundales</taxon>
        <taxon>Mariprofundaceae</taxon>
        <taxon>Mariprofundus</taxon>
    </lineage>
</organism>
<dbReference type="InParanoid" id="Q0EZ95"/>
<proteinExistence type="predicted"/>
<dbReference type="PANTHER" id="PTHR22916:SF3">
    <property type="entry name" value="UDP-GLCNAC:BETAGAL BETA-1,3-N-ACETYLGLUCOSAMINYLTRANSFERASE-LIKE PROTEIN 1"/>
    <property type="match status" value="1"/>
</dbReference>
<dbReference type="GO" id="GO:0016758">
    <property type="term" value="F:hexosyltransferase activity"/>
    <property type="evidence" value="ECO:0007669"/>
    <property type="project" value="UniProtKB-ARBA"/>
</dbReference>
<dbReference type="CDD" id="cd00761">
    <property type="entry name" value="Glyco_tranf_GTA_type"/>
    <property type="match status" value="1"/>
</dbReference>
<accession>Q0EZ95</accession>
<keyword evidence="2" id="KW-0808">Transferase</keyword>
<reference evidence="2 3" key="1">
    <citation type="submission" date="2006-09" db="EMBL/GenBank/DDBJ databases">
        <authorList>
            <person name="Emerson D."/>
            <person name="Ferriera S."/>
            <person name="Johnson J."/>
            <person name="Kravitz S."/>
            <person name="Halpern A."/>
            <person name="Remington K."/>
            <person name="Beeson K."/>
            <person name="Tran B."/>
            <person name="Rogers Y.-H."/>
            <person name="Friedman R."/>
            <person name="Venter J.C."/>
        </authorList>
    </citation>
    <scope>NUCLEOTIDE SEQUENCE [LARGE SCALE GENOMIC DNA]</scope>
    <source>
        <strain evidence="2 3">PV-1</strain>
    </source>
</reference>
<gene>
    <name evidence="2" type="ORF">SPV1_07536</name>
</gene>
<dbReference type="InterPro" id="IPR001173">
    <property type="entry name" value="Glyco_trans_2-like"/>
</dbReference>
<evidence type="ECO:0000313" key="3">
    <source>
        <dbReference type="Proteomes" id="UP000005297"/>
    </source>
</evidence>
<dbReference type="FunCoup" id="Q0EZ95">
    <property type="interactions" value="129"/>
</dbReference>
<dbReference type="PANTHER" id="PTHR22916">
    <property type="entry name" value="GLYCOSYLTRANSFERASE"/>
    <property type="match status" value="1"/>
</dbReference>
<dbReference type="OrthoDB" id="5291101at2"/>
<feature type="domain" description="Glycosyltransferase 2-like" evidence="1">
    <location>
        <begin position="8"/>
        <end position="132"/>
    </location>
</feature>